<proteinExistence type="predicted"/>
<dbReference type="InterPro" id="IPR038369">
    <property type="entry name" value="SpoVAD_sf"/>
</dbReference>
<dbReference type="Pfam" id="PF07451">
    <property type="entry name" value="SpoVAD"/>
    <property type="match status" value="1"/>
</dbReference>
<feature type="non-terminal residue" evidence="1">
    <location>
        <position position="1"/>
    </location>
</feature>
<evidence type="ECO:0000313" key="2">
    <source>
        <dbReference type="Proteomes" id="UP001519887"/>
    </source>
</evidence>
<keyword evidence="2" id="KW-1185">Reference proteome</keyword>
<dbReference type="InterPro" id="IPR010894">
    <property type="entry name" value="SpoVAD"/>
</dbReference>
<reference evidence="1 2" key="1">
    <citation type="submission" date="2021-07" db="EMBL/GenBank/DDBJ databases">
        <title>Paenibacillus radiodurans sp. nov., isolated from the southeastern edge of Tengger Desert.</title>
        <authorList>
            <person name="Zhang G."/>
        </authorList>
    </citation>
    <scope>NUCLEOTIDE SEQUENCE [LARGE SCALE GENOMIC DNA]</scope>
    <source>
        <strain evidence="1 2">CCM 7311</strain>
    </source>
</reference>
<dbReference type="Gene3D" id="3.40.47.40">
    <property type="entry name" value="Stage V sporulation protein AD"/>
    <property type="match status" value="1"/>
</dbReference>
<dbReference type="EMBL" id="JAHZIK010001757">
    <property type="protein sequence ID" value="MBW7459655.1"/>
    <property type="molecule type" value="Genomic_DNA"/>
</dbReference>
<organism evidence="1 2">
    <name type="scientific">Paenibacillus sepulcri</name>
    <dbReference type="NCBI Taxonomy" id="359917"/>
    <lineage>
        <taxon>Bacteria</taxon>
        <taxon>Bacillati</taxon>
        <taxon>Bacillota</taxon>
        <taxon>Bacilli</taxon>
        <taxon>Bacillales</taxon>
        <taxon>Paenibacillaceae</taxon>
        <taxon>Paenibacillus</taxon>
    </lineage>
</organism>
<protein>
    <submittedName>
        <fullName evidence="1">Stage V sporulation protein AD</fullName>
    </submittedName>
</protein>
<gene>
    <name evidence="1" type="ORF">K0U00_36910</name>
</gene>
<evidence type="ECO:0000313" key="1">
    <source>
        <dbReference type="EMBL" id="MBW7459655.1"/>
    </source>
</evidence>
<sequence>GDLASVGFPIARDLLKRDGVQMEQTEFNDCGLMIYDLDKQQVQAGGSGCGCSAVVTYGHLLKRMKQGELRRILMVATGALLSPISYQQGESIPCIAHAVSIEQPN</sequence>
<dbReference type="Proteomes" id="UP001519887">
    <property type="component" value="Unassembled WGS sequence"/>
</dbReference>
<accession>A0ABS7CFE8</accession>
<comment type="caution">
    <text evidence="1">The sequence shown here is derived from an EMBL/GenBank/DDBJ whole genome shotgun (WGS) entry which is preliminary data.</text>
</comment>
<name>A0ABS7CFE8_9BACL</name>